<feature type="binding site" evidence="3">
    <location>
        <position position="187"/>
    </location>
    <ligand>
        <name>ATP</name>
        <dbReference type="ChEBI" id="CHEBI:30616"/>
    </ligand>
</feature>
<keyword evidence="3" id="KW-0820">tRNA-binding</keyword>
<protein>
    <recommendedName>
        <fullName evidence="3">tRNA(Met) cytidine acetate ligase</fullName>
        <ecNumber evidence="3">6.3.4.-</ecNumber>
    </recommendedName>
</protein>
<reference evidence="4 5" key="1">
    <citation type="submission" date="2019-10" db="EMBL/GenBank/DDBJ databases">
        <title>Bacillus aerolatum sp. nov., isolated from bioaerosol of sport playgrounds.</title>
        <authorList>
            <person name="Chen P."/>
            <person name="Zhang G."/>
        </authorList>
    </citation>
    <scope>NUCLEOTIDE SEQUENCE [LARGE SCALE GENOMIC DNA]</scope>
    <source>
        <strain evidence="4 5">CX253</strain>
    </source>
</reference>
<feature type="binding site" evidence="3">
    <location>
        <position position="162"/>
    </location>
    <ligand>
        <name>ATP</name>
        <dbReference type="ChEBI" id="CHEBI:30616"/>
    </ligand>
</feature>
<dbReference type="SUPFAM" id="SSF52374">
    <property type="entry name" value="Nucleotidylyl transferase"/>
    <property type="match status" value="1"/>
</dbReference>
<keyword evidence="5" id="KW-1185">Reference proteome</keyword>
<gene>
    <name evidence="3" type="primary">tmcAL</name>
    <name evidence="4" type="ORF">F9802_04375</name>
</gene>
<name>A0A6I1FHR9_9BACI</name>
<feature type="binding site" evidence="3">
    <location>
        <begin position="7"/>
        <end position="20"/>
    </location>
    <ligand>
        <name>ATP</name>
        <dbReference type="ChEBI" id="CHEBI:30616"/>
    </ligand>
</feature>
<evidence type="ECO:0000256" key="2">
    <source>
        <dbReference type="ARBA" id="ARBA00022694"/>
    </source>
</evidence>
<comment type="caution">
    <text evidence="4">The sequence shown here is derived from an EMBL/GenBank/DDBJ whole genome shotgun (WGS) entry which is preliminary data.</text>
</comment>
<dbReference type="GO" id="GO:0005737">
    <property type="term" value="C:cytoplasm"/>
    <property type="evidence" value="ECO:0007669"/>
    <property type="project" value="UniProtKB-SubCell"/>
</dbReference>
<evidence type="ECO:0000313" key="5">
    <source>
        <dbReference type="Proteomes" id="UP000429595"/>
    </source>
</evidence>
<proteinExistence type="inferred from homology"/>
<dbReference type="PANTHER" id="PTHR37825:SF1">
    <property type="entry name" value="TRNA(MET) CYTIDINE ACETATE LIGASE"/>
    <property type="match status" value="1"/>
</dbReference>
<dbReference type="Proteomes" id="UP000429595">
    <property type="component" value="Unassembled WGS sequence"/>
</dbReference>
<dbReference type="PANTHER" id="PTHR37825">
    <property type="entry name" value="TRNA(MET) CYTIDINE ACETATE LIGASE"/>
    <property type="match status" value="1"/>
</dbReference>
<keyword evidence="4" id="KW-0808">Transferase</keyword>
<comment type="caution">
    <text evidence="3">Lacks conserved residue(s) required for the propagation of feature annotation.</text>
</comment>
<dbReference type="GO" id="GO:0005524">
    <property type="term" value="F:ATP binding"/>
    <property type="evidence" value="ECO:0007669"/>
    <property type="project" value="UniProtKB-KW"/>
</dbReference>
<keyword evidence="3" id="KW-0694">RNA-binding</keyword>
<dbReference type="EC" id="6.3.4.-" evidence="3"/>
<dbReference type="GO" id="GO:0016740">
    <property type="term" value="F:transferase activity"/>
    <property type="evidence" value="ECO:0007669"/>
    <property type="project" value="UniProtKB-KW"/>
</dbReference>
<comment type="catalytic activity">
    <reaction evidence="3">
        <text>cytidine(34) in elongator tRNA(Met) + acetate + ATP = N(4)-acetylcytidine(34) in elongator tRNA(Met) + AMP + diphosphate</text>
        <dbReference type="Rhea" id="RHEA:58144"/>
        <dbReference type="Rhea" id="RHEA-COMP:10693"/>
        <dbReference type="Rhea" id="RHEA-COMP:10694"/>
        <dbReference type="ChEBI" id="CHEBI:30089"/>
        <dbReference type="ChEBI" id="CHEBI:30616"/>
        <dbReference type="ChEBI" id="CHEBI:33019"/>
        <dbReference type="ChEBI" id="CHEBI:74900"/>
        <dbReference type="ChEBI" id="CHEBI:82748"/>
        <dbReference type="ChEBI" id="CHEBI:456215"/>
    </reaction>
</comment>
<dbReference type="RefSeq" id="WP_152149944.1">
    <property type="nucleotide sequence ID" value="NZ_WEIO01000002.1"/>
</dbReference>
<accession>A0A6I1FHR9</accession>
<keyword evidence="3" id="KW-0547">Nucleotide-binding</keyword>
<dbReference type="EMBL" id="WEIO01000002">
    <property type="protein sequence ID" value="KAB7707957.1"/>
    <property type="molecule type" value="Genomic_DNA"/>
</dbReference>
<keyword evidence="3" id="KW-0963">Cytoplasm</keyword>
<sequence>MKTVGLVVEYNPFHNGHLYHAQKARESTGADVVIAVMSGHFLQRGEPALVNKWARTRMALQNGVDIVVELPYAFSVQKAEYFSNGAISILHGLFCESFCFGSENGHIAPFLQTLQQMKEKSHLLEPLIHQYMNKGFSFPKAQTLAREELFENKLPLDLSRPNNILGFHYIRANNTLQKPMKPLTITRQQADFHEETLGSQSIASATGIRKAIFEKQNGLSTIEQYVPAATLEVIAQYLNKYGKLHHWDLYWPLLQYRLLSSSAAELANIYDVAEGIEHRLKEASLRAQNFSEFMQSVKTKRYTWTRIQRMLVHILLHVSKEDMAAAIESVRYVRLLGMNGQGREYLNRIKKNMELPLITRAASYKEALALDVKAAEVYALGLPPHSSHSLLQSEFNEPPIILP</sequence>
<keyword evidence="2 3" id="KW-0819">tRNA processing</keyword>
<keyword evidence="1 3" id="KW-0436">Ligase</keyword>
<dbReference type="HAMAP" id="MF_01539">
    <property type="entry name" value="TmcAL"/>
    <property type="match status" value="1"/>
</dbReference>
<dbReference type="GO" id="GO:0006400">
    <property type="term" value="P:tRNA modification"/>
    <property type="evidence" value="ECO:0007669"/>
    <property type="project" value="UniProtKB-UniRule"/>
</dbReference>
<dbReference type="GO" id="GO:0000049">
    <property type="term" value="F:tRNA binding"/>
    <property type="evidence" value="ECO:0007669"/>
    <property type="project" value="UniProtKB-KW"/>
</dbReference>
<dbReference type="Gene3D" id="3.40.50.620">
    <property type="entry name" value="HUPs"/>
    <property type="match status" value="1"/>
</dbReference>
<comment type="subcellular location">
    <subcellularLocation>
        <location evidence="3">Cytoplasm</location>
    </subcellularLocation>
</comment>
<feature type="binding site" evidence="3">
    <location>
        <position position="101"/>
    </location>
    <ligand>
        <name>ATP</name>
        <dbReference type="ChEBI" id="CHEBI:30616"/>
    </ligand>
</feature>
<evidence type="ECO:0000256" key="3">
    <source>
        <dbReference type="HAMAP-Rule" id="MF_01539"/>
    </source>
</evidence>
<dbReference type="GO" id="GO:0016879">
    <property type="term" value="F:ligase activity, forming carbon-nitrogen bonds"/>
    <property type="evidence" value="ECO:0007669"/>
    <property type="project" value="UniProtKB-UniRule"/>
</dbReference>
<keyword evidence="3" id="KW-0067">ATP-binding</keyword>
<dbReference type="Pfam" id="PF05636">
    <property type="entry name" value="HIGH_NTase1"/>
    <property type="match status" value="1"/>
</dbReference>
<comment type="function">
    <text evidence="3">Catalyzes the formation of N(4)-acetylcytidine (ac(4)C) at the wobble position of elongator tRNA(Met), using acetate and ATP as substrates. First activates an acetate ion to form acetyladenylate (Ac-AMP) and then transfers the acetyl group to tRNA to form ac(4)C34.</text>
</comment>
<dbReference type="NCBIfam" id="NF010191">
    <property type="entry name" value="PRK13670.1"/>
    <property type="match status" value="1"/>
</dbReference>
<dbReference type="InterPro" id="IPR014729">
    <property type="entry name" value="Rossmann-like_a/b/a_fold"/>
</dbReference>
<dbReference type="InterPro" id="IPR008513">
    <property type="entry name" value="tRNA(Met)_cyd_acetate_ligase"/>
</dbReference>
<dbReference type="AlphaFoldDB" id="A0A6I1FHR9"/>
<evidence type="ECO:0000256" key="1">
    <source>
        <dbReference type="ARBA" id="ARBA00022598"/>
    </source>
</evidence>
<evidence type="ECO:0000313" key="4">
    <source>
        <dbReference type="EMBL" id="KAB7707957.1"/>
    </source>
</evidence>
<comment type="similarity">
    <text evidence="3">Belongs to the TmcAL family.</text>
</comment>
<organism evidence="4 5">
    <name type="scientific">Bacillus aerolatus</name>
    <dbReference type="NCBI Taxonomy" id="2653354"/>
    <lineage>
        <taxon>Bacteria</taxon>
        <taxon>Bacillati</taxon>
        <taxon>Bacillota</taxon>
        <taxon>Bacilli</taxon>
        <taxon>Bacillales</taxon>
        <taxon>Bacillaceae</taxon>
        <taxon>Bacillus</taxon>
    </lineage>
</organism>